<dbReference type="Gene3D" id="3.40.190.10">
    <property type="entry name" value="Periplasmic binding protein-like II"/>
    <property type="match status" value="1"/>
</dbReference>
<evidence type="ECO:0000256" key="1">
    <source>
        <dbReference type="ARBA" id="ARBA00006987"/>
    </source>
</evidence>
<comment type="caution">
    <text evidence="3">The sequence shown here is derived from an EMBL/GenBank/DDBJ whole genome shotgun (WGS) entry which is preliminary data.</text>
</comment>
<keyword evidence="4" id="KW-1185">Reference proteome</keyword>
<proteinExistence type="inferred from homology"/>
<dbReference type="PANTHER" id="PTHR42928:SF5">
    <property type="entry name" value="BLR1237 PROTEIN"/>
    <property type="match status" value="1"/>
</dbReference>
<evidence type="ECO:0000313" key="3">
    <source>
        <dbReference type="EMBL" id="MDR4125495.1"/>
    </source>
</evidence>
<dbReference type="InterPro" id="IPR005064">
    <property type="entry name" value="BUG"/>
</dbReference>
<evidence type="ECO:0000313" key="4">
    <source>
        <dbReference type="Proteomes" id="UP001232156"/>
    </source>
</evidence>
<sequence length="335" mass="35969">MNRQNHKPLSNWLSGIRRLAVGASLALAGTAALAASWPERPVTIVMGFPAGSGVDVIARGIQGPLEKEFGVPVIIDYRSGAGGNLASSHVARANPDGYTLLLGTAATHGINPAVYKELPFDVEEDFTPIAPLVDVSNVLTINPNVIDVNTVEEFIAEVKANPDKYYFASTGVGTGTQLAFEEFNARAGLKMVHVPYKGGPEALQSVVKGETCCIFNQVQTVLGQYKAGTVRLLGVSTAKRVDVVKDIPTISEKAIPGFDSYIWFGLFGPKGMDPELTRRINDAVTKALKEPAVAERFVSTGNTIRLSTPEEFKQIVHENRKKWAEVVKAAGLTPQ</sequence>
<evidence type="ECO:0000256" key="2">
    <source>
        <dbReference type="SAM" id="SignalP"/>
    </source>
</evidence>
<dbReference type="EMBL" id="JAUZQE010000009">
    <property type="protein sequence ID" value="MDR4125495.1"/>
    <property type="molecule type" value="Genomic_DNA"/>
</dbReference>
<dbReference type="PIRSF" id="PIRSF017082">
    <property type="entry name" value="YflP"/>
    <property type="match status" value="1"/>
</dbReference>
<dbReference type="RefSeq" id="WP_165277738.1">
    <property type="nucleotide sequence ID" value="NZ_JAUZQE010000009.1"/>
</dbReference>
<name>A0ABU1D4W9_9BURK</name>
<dbReference type="Proteomes" id="UP001232156">
    <property type="component" value="Unassembled WGS sequence"/>
</dbReference>
<feature type="chain" id="PRO_5045409974" evidence="2">
    <location>
        <begin position="35"/>
        <end position="335"/>
    </location>
</feature>
<dbReference type="Pfam" id="PF03401">
    <property type="entry name" value="TctC"/>
    <property type="match status" value="1"/>
</dbReference>
<organism evidence="3 4">
    <name type="scientific">Yanghanlia caeni</name>
    <dbReference type="NCBI Taxonomy" id="3064283"/>
    <lineage>
        <taxon>Bacteria</taxon>
        <taxon>Pseudomonadati</taxon>
        <taxon>Pseudomonadota</taxon>
        <taxon>Betaproteobacteria</taxon>
        <taxon>Burkholderiales</taxon>
        <taxon>Alcaligenaceae</taxon>
        <taxon>Yanghanlia</taxon>
    </lineage>
</organism>
<dbReference type="SUPFAM" id="SSF53850">
    <property type="entry name" value="Periplasmic binding protein-like II"/>
    <property type="match status" value="1"/>
</dbReference>
<dbReference type="CDD" id="cd07012">
    <property type="entry name" value="PBP2_Bug_TTT"/>
    <property type="match status" value="1"/>
</dbReference>
<protein>
    <submittedName>
        <fullName evidence="3">Tripartite tricarboxylate transporter substrate binding protein</fullName>
    </submittedName>
</protein>
<dbReference type="PANTHER" id="PTHR42928">
    <property type="entry name" value="TRICARBOXYLATE-BINDING PROTEIN"/>
    <property type="match status" value="1"/>
</dbReference>
<dbReference type="Gene3D" id="3.40.190.150">
    <property type="entry name" value="Bordetella uptake gene, domain 1"/>
    <property type="match status" value="1"/>
</dbReference>
<comment type="similarity">
    <text evidence="1">Belongs to the UPF0065 (bug) family.</text>
</comment>
<reference evidence="3 4" key="1">
    <citation type="submission" date="2023-08" db="EMBL/GenBank/DDBJ databases">
        <title>Alcaligenaceae gen. nov., a novel taxon isolated from the sludge of Yixing Pesticide Factory.</title>
        <authorList>
            <person name="Ruan L."/>
        </authorList>
    </citation>
    <scope>NUCLEOTIDE SEQUENCE [LARGE SCALE GENOMIC DNA]</scope>
    <source>
        <strain evidence="3 4">LG-2</strain>
    </source>
</reference>
<dbReference type="InterPro" id="IPR042100">
    <property type="entry name" value="Bug_dom1"/>
</dbReference>
<gene>
    <name evidence="3" type="ORF">Q8947_05805</name>
</gene>
<feature type="signal peptide" evidence="2">
    <location>
        <begin position="1"/>
        <end position="34"/>
    </location>
</feature>
<accession>A0ABU1D4W9</accession>
<keyword evidence="2" id="KW-0732">Signal</keyword>